<organism evidence="1 2">
    <name type="scientific">Nephila pilipes</name>
    <name type="common">Giant wood spider</name>
    <name type="synonym">Nephila maculata</name>
    <dbReference type="NCBI Taxonomy" id="299642"/>
    <lineage>
        <taxon>Eukaryota</taxon>
        <taxon>Metazoa</taxon>
        <taxon>Ecdysozoa</taxon>
        <taxon>Arthropoda</taxon>
        <taxon>Chelicerata</taxon>
        <taxon>Arachnida</taxon>
        <taxon>Araneae</taxon>
        <taxon>Araneomorphae</taxon>
        <taxon>Entelegynae</taxon>
        <taxon>Araneoidea</taxon>
        <taxon>Nephilidae</taxon>
        <taxon>Nephila</taxon>
    </lineage>
</organism>
<name>A0A8X6JGL3_NEPPI</name>
<keyword evidence="2" id="KW-1185">Reference proteome</keyword>
<gene>
    <name evidence="1" type="ORF">NPIL_449621</name>
</gene>
<accession>A0A8X6JGL3</accession>
<comment type="caution">
    <text evidence="1">The sequence shown here is derived from an EMBL/GenBank/DDBJ whole genome shotgun (WGS) entry which is preliminary data.</text>
</comment>
<dbReference type="AlphaFoldDB" id="A0A8X6JGL3"/>
<evidence type="ECO:0000313" key="2">
    <source>
        <dbReference type="Proteomes" id="UP000887013"/>
    </source>
</evidence>
<dbReference type="OrthoDB" id="10420331at2759"/>
<dbReference type="EMBL" id="BMAW01041487">
    <property type="protein sequence ID" value="GFS28777.1"/>
    <property type="molecule type" value="Genomic_DNA"/>
</dbReference>
<evidence type="ECO:0000313" key="1">
    <source>
        <dbReference type="EMBL" id="GFS28777.1"/>
    </source>
</evidence>
<proteinExistence type="predicted"/>
<sequence length="49" mass="5788">MTRVRDCEKSLTSRYRGCVLCFKVGDLPEIKITHCITKTFFGLFLKRYL</sequence>
<protein>
    <submittedName>
        <fullName evidence="1">Uncharacterized protein</fullName>
    </submittedName>
</protein>
<dbReference type="Proteomes" id="UP000887013">
    <property type="component" value="Unassembled WGS sequence"/>
</dbReference>
<feature type="non-terminal residue" evidence="1">
    <location>
        <position position="49"/>
    </location>
</feature>
<reference evidence="1" key="1">
    <citation type="submission" date="2020-08" db="EMBL/GenBank/DDBJ databases">
        <title>Multicomponent nature underlies the extraordinary mechanical properties of spider dragline silk.</title>
        <authorList>
            <person name="Kono N."/>
            <person name="Nakamura H."/>
            <person name="Mori M."/>
            <person name="Yoshida Y."/>
            <person name="Ohtoshi R."/>
            <person name="Malay A.D."/>
            <person name="Moran D.A.P."/>
            <person name="Tomita M."/>
            <person name="Numata K."/>
            <person name="Arakawa K."/>
        </authorList>
    </citation>
    <scope>NUCLEOTIDE SEQUENCE</scope>
</reference>